<comment type="similarity">
    <text evidence="5">Belongs to the bacterial solute-binding protein PotD/PotF family.</text>
</comment>
<evidence type="ECO:0000256" key="1">
    <source>
        <dbReference type="ARBA" id="ARBA00004418"/>
    </source>
</evidence>
<dbReference type="GO" id="GO:0019808">
    <property type="term" value="F:polyamine binding"/>
    <property type="evidence" value="ECO:0007669"/>
    <property type="project" value="InterPro"/>
</dbReference>
<accession>A0A286GHA4</accession>
<organism evidence="7 8">
    <name type="scientific">Caenispirillum bisanense</name>
    <dbReference type="NCBI Taxonomy" id="414052"/>
    <lineage>
        <taxon>Bacteria</taxon>
        <taxon>Pseudomonadati</taxon>
        <taxon>Pseudomonadota</taxon>
        <taxon>Alphaproteobacteria</taxon>
        <taxon>Rhodospirillales</taxon>
        <taxon>Novispirillaceae</taxon>
        <taxon>Caenispirillum</taxon>
    </lineage>
</organism>
<gene>
    <name evidence="7" type="ORF">SAMN05421508_104163</name>
</gene>
<dbReference type="PIRSF" id="PIRSF019574">
    <property type="entry name" value="Periplasmic_polyamine_BP"/>
    <property type="match status" value="1"/>
</dbReference>
<evidence type="ECO:0000256" key="6">
    <source>
        <dbReference type="SAM" id="SignalP"/>
    </source>
</evidence>
<name>A0A286GHA4_9PROT</name>
<dbReference type="OrthoDB" id="9769319at2"/>
<keyword evidence="8" id="KW-1185">Reference proteome</keyword>
<dbReference type="SUPFAM" id="SSF53850">
    <property type="entry name" value="Periplasmic binding protein-like II"/>
    <property type="match status" value="1"/>
</dbReference>
<protein>
    <recommendedName>
        <fullName evidence="5">Putrescine-binding periplasmic protein</fullName>
    </recommendedName>
</protein>
<dbReference type="PANTHER" id="PTHR30222:SF12">
    <property type="entry name" value="NORSPERMIDINE SENSOR"/>
    <property type="match status" value="1"/>
</dbReference>
<dbReference type="RefSeq" id="WP_097279126.1">
    <property type="nucleotide sequence ID" value="NZ_OCNJ01000004.1"/>
</dbReference>
<evidence type="ECO:0000256" key="4">
    <source>
        <dbReference type="ARBA" id="ARBA00022764"/>
    </source>
</evidence>
<evidence type="ECO:0000313" key="7">
    <source>
        <dbReference type="EMBL" id="SOD94913.1"/>
    </source>
</evidence>
<comment type="function">
    <text evidence="5">Required for the activity of the bacterial periplasmic transport system of putrescine.</text>
</comment>
<evidence type="ECO:0000313" key="8">
    <source>
        <dbReference type="Proteomes" id="UP000219621"/>
    </source>
</evidence>
<comment type="subcellular location">
    <subcellularLocation>
        <location evidence="1 5">Periplasm</location>
    </subcellularLocation>
</comment>
<dbReference type="Pfam" id="PF13416">
    <property type="entry name" value="SBP_bac_8"/>
    <property type="match status" value="1"/>
</dbReference>
<proteinExistence type="inferred from homology"/>
<dbReference type="CDD" id="cd13659">
    <property type="entry name" value="PBP2_PotF"/>
    <property type="match status" value="1"/>
</dbReference>
<dbReference type="Proteomes" id="UP000219621">
    <property type="component" value="Unassembled WGS sequence"/>
</dbReference>
<evidence type="ECO:0000256" key="2">
    <source>
        <dbReference type="ARBA" id="ARBA00022448"/>
    </source>
</evidence>
<reference evidence="7 8" key="1">
    <citation type="submission" date="2017-09" db="EMBL/GenBank/DDBJ databases">
        <authorList>
            <person name="Ehlers B."/>
            <person name="Leendertz F.H."/>
        </authorList>
    </citation>
    <scope>NUCLEOTIDE SEQUENCE [LARGE SCALE GENOMIC DNA]</scope>
    <source>
        <strain evidence="7 8">USBA 140</strain>
    </source>
</reference>
<keyword evidence="2 5" id="KW-0813">Transport</keyword>
<dbReference type="Gene3D" id="3.40.190.10">
    <property type="entry name" value="Periplasmic binding protein-like II"/>
    <property type="match status" value="2"/>
</dbReference>
<dbReference type="InterPro" id="IPR006059">
    <property type="entry name" value="SBP"/>
</dbReference>
<evidence type="ECO:0000256" key="5">
    <source>
        <dbReference type="PIRNR" id="PIRNR019574"/>
    </source>
</evidence>
<dbReference type="InterPro" id="IPR001188">
    <property type="entry name" value="Sperm_putr-bd"/>
</dbReference>
<dbReference type="EMBL" id="OCNJ01000004">
    <property type="protein sequence ID" value="SOD94913.1"/>
    <property type="molecule type" value="Genomic_DNA"/>
</dbReference>
<dbReference type="PRINTS" id="PR00909">
    <property type="entry name" value="SPERMDNBNDNG"/>
</dbReference>
<feature type="chain" id="PRO_5013398263" description="Putrescine-binding periplasmic protein" evidence="6">
    <location>
        <begin position="22"/>
        <end position="370"/>
    </location>
</feature>
<sequence>MKTFTRLLAAGVCLAAMTAAAATGATAAEPKVLNVYNWSDYIGEDTLEKFTAETGIAVQYDVYDSNEMLEAKLFSGSSGYDVVVPTSPFMARQVQADILMPLDKAKIPNWGKQDPALLEVLTSADPGNAHAAIYLWGTNGLGLNVDKIKAILGPDAPLDSYDLLFKPEYASKLAECGIYIFDSAFEVLPVALAYLGLDPNSASAEDYKKAEELMLSIRPYIRKFHSSEYINAIANGDICMAMGYSGDIFIAQSRAEEAKNGVNIEYVIPKEGTMVWFDTLVIPKDAPHPENAHAFIDFLLRPDIMAGISNYVWYANGVPESLPLVDEAVRTNPSINPPPEIMAKLFAVKPASQDLDRLRTRTFARIKTGV</sequence>
<feature type="signal peptide" evidence="6">
    <location>
        <begin position="1"/>
        <end position="21"/>
    </location>
</feature>
<dbReference type="PANTHER" id="PTHR30222">
    <property type="entry name" value="SPERMIDINE/PUTRESCINE-BINDING PERIPLASMIC PROTEIN"/>
    <property type="match status" value="1"/>
</dbReference>
<dbReference type="GO" id="GO:0042597">
    <property type="term" value="C:periplasmic space"/>
    <property type="evidence" value="ECO:0007669"/>
    <property type="project" value="UniProtKB-SubCell"/>
</dbReference>
<evidence type="ECO:0000256" key="3">
    <source>
        <dbReference type="ARBA" id="ARBA00022729"/>
    </source>
</evidence>
<dbReference type="GO" id="GO:0015846">
    <property type="term" value="P:polyamine transport"/>
    <property type="evidence" value="ECO:0007669"/>
    <property type="project" value="InterPro"/>
</dbReference>
<keyword evidence="4 5" id="KW-0574">Periplasm</keyword>
<dbReference type="AlphaFoldDB" id="A0A286GHA4"/>
<keyword evidence="3 6" id="KW-0732">Signal</keyword>